<evidence type="ECO:0000256" key="1">
    <source>
        <dbReference type="SAM" id="SignalP"/>
    </source>
</evidence>
<comment type="caution">
    <text evidence="2">The sequence shown here is derived from an EMBL/GenBank/DDBJ whole genome shotgun (WGS) entry which is preliminary data.</text>
</comment>
<sequence>MPVAEWNDWWQVAFEYLLIRLAASAGLPLSWVENPEFMGLCHEFIPYAVIPSQKVLTCCLLPLSGEHGTAQCDGWSGLNNHHYIAFMVTISNKVYMLLYNHMIEVLRMLNAKWKVVVVGFTTDASGEACKACKMLTESHPHLICPDCHVC</sequence>
<gene>
    <name evidence="2" type="ORF">BDN71DRAFT_1483007</name>
</gene>
<reference evidence="2" key="1">
    <citation type="submission" date="2020-11" db="EMBL/GenBank/DDBJ databases">
        <authorList>
            <consortium name="DOE Joint Genome Institute"/>
            <person name="Ahrendt S."/>
            <person name="Riley R."/>
            <person name="Andreopoulos W."/>
            <person name="Labutti K."/>
            <person name="Pangilinan J."/>
            <person name="Ruiz-Duenas F.J."/>
            <person name="Barrasa J.M."/>
            <person name="Sanchez-Garcia M."/>
            <person name="Camarero S."/>
            <person name="Miyauchi S."/>
            <person name="Serrano A."/>
            <person name="Linde D."/>
            <person name="Babiker R."/>
            <person name="Drula E."/>
            <person name="Ayuso-Fernandez I."/>
            <person name="Pacheco R."/>
            <person name="Padilla G."/>
            <person name="Ferreira P."/>
            <person name="Barriuso J."/>
            <person name="Kellner H."/>
            <person name="Castanera R."/>
            <person name="Alfaro M."/>
            <person name="Ramirez L."/>
            <person name="Pisabarro A.G."/>
            <person name="Kuo A."/>
            <person name="Tritt A."/>
            <person name="Lipzen A."/>
            <person name="He G."/>
            <person name="Yan M."/>
            <person name="Ng V."/>
            <person name="Cullen D."/>
            <person name="Martin F."/>
            <person name="Rosso M.-N."/>
            <person name="Henrissat B."/>
            <person name="Hibbett D."/>
            <person name="Martinez A.T."/>
            <person name="Grigoriev I.V."/>
        </authorList>
    </citation>
    <scope>NUCLEOTIDE SEQUENCE</scope>
    <source>
        <strain evidence="2">ATCC 90797</strain>
    </source>
</reference>
<proteinExistence type="predicted"/>
<keyword evidence="3" id="KW-1185">Reference proteome</keyword>
<keyword evidence="1" id="KW-0732">Signal</keyword>
<dbReference type="OrthoDB" id="2423954at2759"/>
<accession>A0A9P5ZXQ2</accession>
<feature type="chain" id="PRO_5040394606" description="Transposase" evidence="1">
    <location>
        <begin position="25"/>
        <end position="150"/>
    </location>
</feature>
<feature type="signal peptide" evidence="1">
    <location>
        <begin position="1"/>
        <end position="24"/>
    </location>
</feature>
<protein>
    <recommendedName>
        <fullName evidence="4">Transposase</fullName>
    </recommendedName>
</protein>
<name>A0A9P5ZXQ2_PLEER</name>
<evidence type="ECO:0008006" key="4">
    <source>
        <dbReference type="Google" id="ProtNLM"/>
    </source>
</evidence>
<evidence type="ECO:0000313" key="3">
    <source>
        <dbReference type="Proteomes" id="UP000807025"/>
    </source>
</evidence>
<dbReference type="AlphaFoldDB" id="A0A9P5ZXQ2"/>
<organism evidence="2 3">
    <name type="scientific">Pleurotus eryngii</name>
    <name type="common">Boletus of the steppes</name>
    <dbReference type="NCBI Taxonomy" id="5323"/>
    <lineage>
        <taxon>Eukaryota</taxon>
        <taxon>Fungi</taxon>
        <taxon>Dikarya</taxon>
        <taxon>Basidiomycota</taxon>
        <taxon>Agaricomycotina</taxon>
        <taxon>Agaricomycetes</taxon>
        <taxon>Agaricomycetidae</taxon>
        <taxon>Agaricales</taxon>
        <taxon>Pleurotineae</taxon>
        <taxon>Pleurotaceae</taxon>
        <taxon>Pleurotus</taxon>
    </lineage>
</organism>
<dbReference type="Proteomes" id="UP000807025">
    <property type="component" value="Unassembled WGS sequence"/>
</dbReference>
<evidence type="ECO:0000313" key="2">
    <source>
        <dbReference type="EMBL" id="KAF9494610.1"/>
    </source>
</evidence>
<dbReference type="EMBL" id="MU154570">
    <property type="protein sequence ID" value="KAF9494610.1"/>
    <property type="molecule type" value="Genomic_DNA"/>
</dbReference>